<dbReference type="RefSeq" id="WP_369327447.1">
    <property type="nucleotide sequence ID" value="NZ_JAULBC010000001.1"/>
</dbReference>
<feature type="signal peptide" evidence="2">
    <location>
        <begin position="1"/>
        <end position="23"/>
    </location>
</feature>
<keyword evidence="5" id="KW-1185">Reference proteome</keyword>
<dbReference type="InterPro" id="IPR036034">
    <property type="entry name" value="PDZ_sf"/>
</dbReference>
<reference evidence="4 5" key="1">
    <citation type="submission" date="2023-07" db="EMBL/GenBank/DDBJ databases">
        <authorList>
            <person name="Lian W.-H."/>
        </authorList>
    </citation>
    <scope>NUCLEOTIDE SEQUENCE [LARGE SCALE GENOMIC DNA]</scope>
    <source>
        <strain evidence="4 5">SYSU DXS3180</strain>
    </source>
</reference>
<sequence length="324" mass="35397">MNKLTLFTACLLGASIVTGTAIAQAPPPAPKKSTAPTKEETIVIRKKTDNKEKYTIVVDGDKVTVNGKPLSDFVSKDVEIMKTDNDAFAIAPLAPMAPFPPEGGVKSFRGVYRVHSNKAMLGVVSEKTDDGVKLKEVSKESAAEKAGLKIGDIITKVGETKIEDSDDLVEAIGKFNPGDKVNVEYKRDGKTNTAAVVLDKNTVSNYNFNYKFDNDMNMTWDNSEGKNFVFTRKPRLGLRMQDTEDDKGVKVLDVNDDTPADKAGLKEDDLITAINGKPVNSVEDVRMALKELKDGDILKITYSRAGKSQNAEIKIPKRLKQADL</sequence>
<dbReference type="Gene3D" id="2.30.42.10">
    <property type="match status" value="2"/>
</dbReference>
<dbReference type="InterPro" id="IPR001478">
    <property type="entry name" value="PDZ"/>
</dbReference>
<dbReference type="PANTHER" id="PTHR22939">
    <property type="entry name" value="SERINE PROTEASE FAMILY S1C HTRA-RELATED"/>
    <property type="match status" value="1"/>
</dbReference>
<evidence type="ECO:0000313" key="5">
    <source>
        <dbReference type="Proteomes" id="UP001560573"/>
    </source>
</evidence>
<dbReference type="SMART" id="SM00228">
    <property type="entry name" value="PDZ"/>
    <property type="match status" value="2"/>
</dbReference>
<dbReference type="PROSITE" id="PS50106">
    <property type="entry name" value="PDZ"/>
    <property type="match status" value="1"/>
</dbReference>
<proteinExistence type="inferred from homology"/>
<evidence type="ECO:0000256" key="2">
    <source>
        <dbReference type="SAM" id="SignalP"/>
    </source>
</evidence>
<gene>
    <name evidence="4" type="ORF">QTN47_01050</name>
</gene>
<dbReference type="PANTHER" id="PTHR22939:SF129">
    <property type="entry name" value="SERINE PROTEASE HTRA2, MITOCHONDRIAL"/>
    <property type="match status" value="1"/>
</dbReference>
<evidence type="ECO:0000313" key="4">
    <source>
        <dbReference type="EMBL" id="MEX6686058.1"/>
    </source>
</evidence>
<protein>
    <submittedName>
        <fullName evidence="4">PDZ domain-containing protein</fullName>
    </submittedName>
</protein>
<dbReference type="EMBL" id="JAULBC010000001">
    <property type="protein sequence ID" value="MEX6686058.1"/>
    <property type="molecule type" value="Genomic_DNA"/>
</dbReference>
<dbReference type="SUPFAM" id="SSF50156">
    <property type="entry name" value="PDZ domain-like"/>
    <property type="match status" value="2"/>
</dbReference>
<organism evidence="4 5">
    <name type="scientific">Danxiaibacter flavus</name>
    <dbReference type="NCBI Taxonomy" id="3049108"/>
    <lineage>
        <taxon>Bacteria</taxon>
        <taxon>Pseudomonadati</taxon>
        <taxon>Bacteroidota</taxon>
        <taxon>Chitinophagia</taxon>
        <taxon>Chitinophagales</taxon>
        <taxon>Chitinophagaceae</taxon>
        <taxon>Danxiaibacter</taxon>
    </lineage>
</organism>
<accession>A0ABV3ZC87</accession>
<dbReference type="Pfam" id="PF13180">
    <property type="entry name" value="PDZ_2"/>
    <property type="match status" value="2"/>
</dbReference>
<comment type="caution">
    <text evidence="4">The sequence shown here is derived from an EMBL/GenBank/DDBJ whole genome shotgun (WGS) entry which is preliminary data.</text>
</comment>
<dbReference type="Proteomes" id="UP001560573">
    <property type="component" value="Unassembled WGS sequence"/>
</dbReference>
<name>A0ABV3ZC87_9BACT</name>
<evidence type="ECO:0000256" key="1">
    <source>
        <dbReference type="ARBA" id="ARBA00010541"/>
    </source>
</evidence>
<evidence type="ECO:0000259" key="3">
    <source>
        <dbReference type="PROSITE" id="PS50106"/>
    </source>
</evidence>
<keyword evidence="2" id="KW-0732">Signal</keyword>
<feature type="chain" id="PRO_5046632899" evidence="2">
    <location>
        <begin position="24"/>
        <end position="324"/>
    </location>
</feature>
<comment type="similarity">
    <text evidence="1">Belongs to the peptidase S1C family.</text>
</comment>
<feature type="domain" description="PDZ" evidence="3">
    <location>
        <begin position="236"/>
        <end position="304"/>
    </location>
</feature>